<keyword evidence="2 6" id="KW-0418">Kinase</keyword>
<dbReference type="Gene3D" id="1.20.5.1930">
    <property type="match status" value="1"/>
</dbReference>
<evidence type="ECO:0000256" key="3">
    <source>
        <dbReference type="ARBA" id="ARBA00023012"/>
    </source>
</evidence>
<evidence type="ECO:0000259" key="4">
    <source>
        <dbReference type="SMART" id="SM00065"/>
    </source>
</evidence>
<evidence type="ECO:0000256" key="2">
    <source>
        <dbReference type="ARBA" id="ARBA00022777"/>
    </source>
</evidence>
<dbReference type="InterPro" id="IPR050482">
    <property type="entry name" value="Sensor_HK_TwoCompSys"/>
</dbReference>
<evidence type="ECO:0000313" key="7">
    <source>
        <dbReference type="Proteomes" id="UP001236795"/>
    </source>
</evidence>
<dbReference type="SUPFAM" id="SSF55781">
    <property type="entry name" value="GAF domain-like"/>
    <property type="match status" value="1"/>
</dbReference>
<dbReference type="EMBL" id="JAUSWC010000016">
    <property type="protein sequence ID" value="MDQ0489665.1"/>
    <property type="molecule type" value="Genomic_DNA"/>
</dbReference>
<keyword evidence="7" id="KW-1185">Reference proteome</keyword>
<proteinExistence type="predicted"/>
<dbReference type="Gene3D" id="3.30.450.40">
    <property type="match status" value="1"/>
</dbReference>
<evidence type="ECO:0000259" key="5">
    <source>
        <dbReference type="SMART" id="SM00387"/>
    </source>
</evidence>
<dbReference type="Gene3D" id="3.30.565.10">
    <property type="entry name" value="Histidine kinase-like ATPase, C-terminal domain"/>
    <property type="match status" value="1"/>
</dbReference>
<dbReference type="RefSeq" id="WP_161108228.1">
    <property type="nucleotide sequence ID" value="NZ_JAUSWC010000016.1"/>
</dbReference>
<dbReference type="PANTHER" id="PTHR24421">
    <property type="entry name" value="NITRATE/NITRITE SENSOR PROTEIN NARX-RELATED"/>
    <property type="match status" value="1"/>
</dbReference>
<dbReference type="InterPro" id="IPR036890">
    <property type="entry name" value="HATPase_C_sf"/>
</dbReference>
<dbReference type="Pfam" id="PF07730">
    <property type="entry name" value="HisKA_3"/>
    <property type="match status" value="1"/>
</dbReference>
<sequence length="542" mass="58046">MSWTRSSYAWDAGRSTAIHDALGPLVADIRSLLGAGTGLVVYEPSSGPPLLLASDVTDDSADDPLLPNEPLRLPPGFPHGRLEVLSDLEIHSALRDRVVKLGSAVAVPWRDAFGTGSLVVGNTAGAFAPEAADLRSCRRDAVRRVRAALRGARQAGGTLIENDLNQALRHIAESAASSPDAGTVLASVLVAARNLFDCEVAYLSIPEYDGVTFAFDQVLNIQTPAFRHLRIKHGQGLGGLARELRSSVRSLDYARDPRLRAAPVDETAREGIVSAMAAPLLVDDQIKGVVYVGNRHLKPFTETDETLLAEFAGYSSLGLKRREVDEYRDSVVQRKERERLAHDLHDSVVRGLLRIGFEAEAAQHNCQDDALRRRMAVIGSAAEECMGMLRHHLSVLIGDAEYGQPSTGAEVLGQIASVRRGPGIDRTTELCGPCPDALIPPPAAKALIHVGQEALTNAEIHSGCRRAHTALEIDAESFELRVADDGGGLDPTALDQVLAPTSPHLGFRSMRTAVTRLGGRLTVESGSLGGLQVRAVLPRGRL</sequence>
<dbReference type="Proteomes" id="UP001236795">
    <property type="component" value="Unassembled WGS sequence"/>
</dbReference>
<evidence type="ECO:0000256" key="1">
    <source>
        <dbReference type="ARBA" id="ARBA00022679"/>
    </source>
</evidence>
<reference evidence="6 7" key="1">
    <citation type="submission" date="2023-07" db="EMBL/GenBank/DDBJ databases">
        <title>Genomic Encyclopedia of Type Strains, Phase IV (KMG-IV): sequencing the most valuable type-strain genomes for metagenomic binning, comparative biology and taxonomic classification.</title>
        <authorList>
            <person name="Goeker M."/>
        </authorList>
    </citation>
    <scope>NUCLEOTIDE SEQUENCE [LARGE SCALE GENOMIC DNA]</scope>
    <source>
        <strain evidence="6 7">DSM 40573</strain>
    </source>
</reference>
<gene>
    <name evidence="6" type="ORF">QO019_004542</name>
</gene>
<dbReference type="PANTHER" id="PTHR24421:SF61">
    <property type="entry name" value="OXYGEN SENSOR HISTIDINE KINASE NREB"/>
    <property type="match status" value="1"/>
</dbReference>
<name>A0ABU0KJS2_9ACTN</name>
<feature type="domain" description="Histidine kinase/HSP90-like ATPase" evidence="5">
    <location>
        <begin position="442"/>
        <end position="541"/>
    </location>
</feature>
<dbReference type="InterPro" id="IPR029016">
    <property type="entry name" value="GAF-like_dom_sf"/>
</dbReference>
<dbReference type="Pfam" id="PF01590">
    <property type="entry name" value="GAF"/>
    <property type="match status" value="1"/>
</dbReference>
<protein>
    <submittedName>
        <fullName evidence="6">Signal transduction histidine kinase</fullName>
    </submittedName>
</protein>
<dbReference type="SMART" id="SM00387">
    <property type="entry name" value="HATPase_c"/>
    <property type="match status" value="1"/>
</dbReference>
<dbReference type="InterPro" id="IPR003018">
    <property type="entry name" value="GAF"/>
</dbReference>
<dbReference type="Pfam" id="PF02518">
    <property type="entry name" value="HATPase_c"/>
    <property type="match status" value="1"/>
</dbReference>
<comment type="caution">
    <text evidence="6">The sequence shown here is derived from an EMBL/GenBank/DDBJ whole genome shotgun (WGS) entry which is preliminary data.</text>
</comment>
<dbReference type="InterPro" id="IPR011712">
    <property type="entry name" value="Sig_transdc_His_kin_sub3_dim/P"/>
</dbReference>
<keyword evidence="1" id="KW-0808">Transferase</keyword>
<keyword evidence="3" id="KW-0902">Two-component regulatory system</keyword>
<evidence type="ECO:0000313" key="6">
    <source>
        <dbReference type="EMBL" id="MDQ0489665.1"/>
    </source>
</evidence>
<accession>A0ABU0KJS2</accession>
<dbReference type="SMART" id="SM00065">
    <property type="entry name" value="GAF"/>
    <property type="match status" value="1"/>
</dbReference>
<dbReference type="SUPFAM" id="SSF55874">
    <property type="entry name" value="ATPase domain of HSP90 chaperone/DNA topoisomerase II/histidine kinase"/>
    <property type="match status" value="1"/>
</dbReference>
<dbReference type="InterPro" id="IPR003594">
    <property type="entry name" value="HATPase_dom"/>
</dbReference>
<dbReference type="CDD" id="cd16917">
    <property type="entry name" value="HATPase_UhpB-NarQ-NarX-like"/>
    <property type="match status" value="1"/>
</dbReference>
<dbReference type="GO" id="GO:0016301">
    <property type="term" value="F:kinase activity"/>
    <property type="evidence" value="ECO:0007669"/>
    <property type="project" value="UniProtKB-KW"/>
</dbReference>
<organism evidence="6 7">
    <name type="scientific">Streptomyces thermodiastaticus</name>
    <dbReference type="NCBI Taxonomy" id="44061"/>
    <lineage>
        <taxon>Bacteria</taxon>
        <taxon>Bacillati</taxon>
        <taxon>Actinomycetota</taxon>
        <taxon>Actinomycetes</taxon>
        <taxon>Kitasatosporales</taxon>
        <taxon>Streptomycetaceae</taxon>
        <taxon>Streptomyces</taxon>
    </lineage>
</organism>
<feature type="domain" description="GAF" evidence="4">
    <location>
        <begin position="180"/>
        <end position="329"/>
    </location>
</feature>